<dbReference type="EMBL" id="CP134081">
    <property type="protein sequence ID" value="WNC11636.1"/>
    <property type="molecule type" value="Genomic_DNA"/>
</dbReference>
<protein>
    <submittedName>
        <fullName evidence="1">Phage tail assembly protein</fullName>
    </submittedName>
</protein>
<proteinExistence type="predicted"/>
<evidence type="ECO:0000313" key="1">
    <source>
        <dbReference type="EMBL" id="WNC11636.1"/>
    </source>
</evidence>
<dbReference type="InterPro" id="IPR019289">
    <property type="entry name" value="Phage_tail_E/E"/>
</dbReference>
<organism evidence="1 2">
    <name type="scientific">Pseudomonas coleopterorum</name>
    <dbReference type="NCBI Taxonomy" id="1605838"/>
    <lineage>
        <taxon>Bacteria</taxon>
        <taxon>Pseudomonadati</taxon>
        <taxon>Pseudomonadota</taxon>
        <taxon>Gammaproteobacteria</taxon>
        <taxon>Pseudomonadales</taxon>
        <taxon>Pseudomonadaceae</taxon>
        <taxon>Pseudomonas</taxon>
    </lineage>
</organism>
<reference evidence="1" key="1">
    <citation type="submission" date="2023-09" db="EMBL/GenBank/DDBJ databases">
        <title>First report of Pseudomonas coleopterorum DJ13 causing leaf spot on Rhododendron pulchrum Sweet in China.</title>
        <authorList>
            <person name="Zhang Y."/>
        </authorList>
    </citation>
    <scope>NUCLEOTIDE SEQUENCE</scope>
    <source>
        <strain evidence="1">DJ13</strain>
    </source>
</reference>
<dbReference type="Pfam" id="PF10109">
    <property type="entry name" value="Phage_TAC_7"/>
    <property type="match status" value="1"/>
</dbReference>
<evidence type="ECO:0000313" key="2">
    <source>
        <dbReference type="Proteomes" id="UP001258207"/>
    </source>
</evidence>
<name>A0AAJ6MUY4_9PSED</name>
<sequence length="105" mass="11150">MTTEASQTPNPNVVTLDTPIKRGSVEINEVTLRKPMAGELRGVTLADLLQMDVLALRKVLPRITSPALTDQELGQMDPADLVQLGGVVTGFLLPKSAKTDASLVA</sequence>
<dbReference type="Proteomes" id="UP001258207">
    <property type="component" value="Chromosome"/>
</dbReference>
<accession>A0AAJ6MUY4</accession>
<gene>
    <name evidence="1" type="ORF">RI108_09610</name>
</gene>
<dbReference type="RefSeq" id="WP_310792900.1">
    <property type="nucleotide sequence ID" value="NZ_CP134081.1"/>
</dbReference>
<dbReference type="AlphaFoldDB" id="A0AAJ6MUY4"/>